<dbReference type="AlphaFoldDB" id="A0AAW9DTR6"/>
<organism evidence="2 3">
    <name type="scientific">Acidiphilium acidophilum</name>
    <name type="common">Thiobacillus acidophilus</name>
    <dbReference type="NCBI Taxonomy" id="76588"/>
    <lineage>
        <taxon>Bacteria</taxon>
        <taxon>Pseudomonadati</taxon>
        <taxon>Pseudomonadota</taxon>
        <taxon>Alphaproteobacteria</taxon>
        <taxon>Acetobacterales</taxon>
        <taxon>Acidocellaceae</taxon>
        <taxon>Acidiphilium</taxon>
    </lineage>
</organism>
<evidence type="ECO:0000256" key="1">
    <source>
        <dbReference type="SAM" id="Phobius"/>
    </source>
</evidence>
<feature type="transmembrane region" description="Helical" evidence="1">
    <location>
        <begin position="18"/>
        <end position="38"/>
    </location>
</feature>
<dbReference type="EMBL" id="JAWXYB010000018">
    <property type="protein sequence ID" value="MDX5932100.1"/>
    <property type="molecule type" value="Genomic_DNA"/>
</dbReference>
<evidence type="ECO:0000313" key="2">
    <source>
        <dbReference type="EMBL" id="MDX5932100.1"/>
    </source>
</evidence>
<keyword evidence="1" id="KW-0812">Transmembrane</keyword>
<keyword evidence="1" id="KW-1133">Transmembrane helix</keyword>
<proteinExistence type="predicted"/>
<gene>
    <name evidence="2" type="ORF">SIL87_15185</name>
</gene>
<dbReference type="Proteomes" id="UP001279553">
    <property type="component" value="Unassembled WGS sequence"/>
</dbReference>
<sequence>MSHTFYPRRRLFGRKTPLLGFLTSRRFLAVVLLIALIWEFRLG</sequence>
<accession>A0AAW9DTR6</accession>
<keyword evidence="3" id="KW-1185">Reference proteome</keyword>
<protein>
    <submittedName>
        <fullName evidence="2">Uncharacterized protein</fullName>
    </submittedName>
</protein>
<name>A0AAW9DTR6_ACIAO</name>
<evidence type="ECO:0000313" key="3">
    <source>
        <dbReference type="Proteomes" id="UP001279553"/>
    </source>
</evidence>
<reference evidence="2 3" key="1">
    <citation type="submission" date="2023-11" db="EMBL/GenBank/DDBJ databases">
        <title>MicrobeMod: A computational toolkit for identifying prokaryotic methylation and restriction-modification with nanopore sequencing.</title>
        <authorList>
            <person name="Crits-Christoph A."/>
            <person name="Kang S.C."/>
            <person name="Lee H."/>
            <person name="Ostrov N."/>
        </authorList>
    </citation>
    <scope>NUCLEOTIDE SEQUENCE [LARGE SCALE GENOMIC DNA]</scope>
    <source>
        <strain evidence="2 3">DSMZ 700</strain>
    </source>
</reference>
<dbReference type="RefSeq" id="WP_319614948.1">
    <property type="nucleotide sequence ID" value="NZ_JAWXYB010000018.1"/>
</dbReference>
<comment type="caution">
    <text evidence="2">The sequence shown here is derived from an EMBL/GenBank/DDBJ whole genome shotgun (WGS) entry which is preliminary data.</text>
</comment>
<keyword evidence="1" id="KW-0472">Membrane</keyword>